<gene>
    <name evidence="2" type="ORF">BE21_56615</name>
</gene>
<name>A0A150T9L9_SORCE</name>
<dbReference type="Proteomes" id="UP000075502">
    <property type="component" value="Unassembled WGS sequence"/>
</dbReference>
<evidence type="ECO:0000256" key="1">
    <source>
        <dbReference type="SAM" id="MobiDB-lite"/>
    </source>
</evidence>
<proteinExistence type="predicted"/>
<dbReference type="AlphaFoldDB" id="A0A150T9L9"/>
<organism evidence="2 3">
    <name type="scientific">Sorangium cellulosum</name>
    <name type="common">Polyangium cellulosum</name>
    <dbReference type="NCBI Taxonomy" id="56"/>
    <lineage>
        <taxon>Bacteria</taxon>
        <taxon>Pseudomonadati</taxon>
        <taxon>Myxococcota</taxon>
        <taxon>Polyangia</taxon>
        <taxon>Polyangiales</taxon>
        <taxon>Polyangiaceae</taxon>
        <taxon>Sorangium</taxon>
    </lineage>
</organism>
<evidence type="ECO:0000313" key="2">
    <source>
        <dbReference type="EMBL" id="KYG01371.1"/>
    </source>
</evidence>
<accession>A0A150T9L9</accession>
<feature type="region of interest" description="Disordered" evidence="1">
    <location>
        <begin position="28"/>
        <end position="51"/>
    </location>
</feature>
<reference evidence="2 3" key="1">
    <citation type="submission" date="2014-02" db="EMBL/GenBank/DDBJ databases">
        <title>The small core and large imbalanced accessory genome model reveals a collaborative survival strategy of Sorangium cellulosum strains in nature.</title>
        <authorList>
            <person name="Han K."/>
            <person name="Peng R."/>
            <person name="Blom J."/>
            <person name="Li Y.-Z."/>
        </authorList>
    </citation>
    <scope>NUCLEOTIDE SEQUENCE [LARGE SCALE GENOMIC DNA]</scope>
    <source>
        <strain evidence="2 3">So0007-03</strain>
    </source>
</reference>
<evidence type="ECO:0000313" key="3">
    <source>
        <dbReference type="Proteomes" id="UP000075502"/>
    </source>
</evidence>
<dbReference type="EMBL" id="JEME01003294">
    <property type="protein sequence ID" value="KYG01371.1"/>
    <property type="molecule type" value="Genomic_DNA"/>
</dbReference>
<sequence length="88" mass="9498">MLSAGELGAGAGELVELGHVDGELRARARRSGPCVDRDSAAASKRAPASSRSRWRRIWLRSRRRGRGVEEDAGELGAAAQVEDDVGRW</sequence>
<comment type="caution">
    <text evidence="2">The sequence shown here is derived from an EMBL/GenBank/DDBJ whole genome shotgun (WGS) entry which is preliminary data.</text>
</comment>
<feature type="compositionally biased region" description="Low complexity" evidence="1">
    <location>
        <begin position="40"/>
        <end position="51"/>
    </location>
</feature>
<protein>
    <submittedName>
        <fullName evidence="2">Uncharacterized protein</fullName>
    </submittedName>
</protein>